<protein>
    <submittedName>
        <fullName evidence="1">DUF934 domain-containing protein</fullName>
    </submittedName>
</protein>
<keyword evidence="2" id="KW-1185">Reference proteome</keyword>
<proteinExistence type="predicted"/>
<dbReference type="Pfam" id="PF06073">
    <property type="entry name" value="DUF934"/>
    <property type="match status" value="1"/>
</dbReference>
<dbReference type="InterPro" id="IPR008318">
    <property type="entry name" value="UCP030820"/>
</dbReference>
<evidence type="ECO:0000313" key="1">
    <source>
        <dbReference type="EMBL" id="NMG15147.1"/>
    </source>
</evidence>
<comment type="caution">
    <text evidence="1">The sequence shown here is derived from an EMBL/GenBank/DDBJ whole genome shotgun (WGS) entry which is preliminary data.</text>
</comment>
<name>A0ABX1NTC2_9RHOO</name>
<evidence type="ECO:0000313" key="2">
    <source>
        <dbReference type="Proteomes" id="UP000633943"/>
    </source>
</evidence>
<reference evidence="1 2" key="1">
    <citation type="submission" date="2019-12" db="EMBL/GenBank/DDBJ databases">
        <title>Comparative genomics gives insights into the taxonomy of the Azoarcus-Aromatoleum group and reveals separate origins of nif in the plant-associated Azoarcus and non-plant-associated Aromatoleum sub-groups.</title>
        <authorList>
            <person name="Lafos M."/>
            <person name="Maluk M."/>
            <person name="Batista M."/>
            <person name="Junghare M."/>
            <person name="Carmona M."/>
            <person name="Faoro H."/>
            <person name="Cruz L.M."/>
            <person name="Battistoni F."/>
            <person name="De Souza E."/>
            <person name="Pedrosa F."/>
            <person name="Chen W.-M."/>
            <person name="Poole P.S."/>
            <person name="Dixon R.A."/>
            <person name="James E.K."/>
        </authorList>
    </citation>
    <scope>NUCLEOTIDE SEQUENCE [LARGE SCALE GENOMIC DNA]</scope>
    <source>
        <strain evidence="1 2">PbN1</strain>
    </source>
</reference>
<dbReference type="PIRSF" id="PIRSF030820">
    <property type="entry name" value="UCP030820"/>
    <property type="match status" value="1"/>
</dbReference>
<dbReference type="RefSeq" id="WP_169201848.1">
    <property type="nucleotide sequence ID" value="NZ_CP059467.1"/>
</dbReference>
<sequence length="183" mass="19960">MPKLIKNGRVVSDDWQIVTLAEGETAANAVVPPGRVLVPLAVWQARREKLAGRADTGELGVWLNGSEGPEALADNAARFAVIGIDFPKFTDGRGYSTATLLRTRYGYSGELRAIGDVLRDQFNYLTRCGFDALQPRAGRYTDEQLEAATASLADFTVPYQASVTHPQPLFRRVARGIPPQVKS</sequence>
<gene>
    <name evidence="1" type="ORF">GPA24_06230</name>
</gene>
<organism evidence="1 2">
    <name type="scientific">Aromatoleum bremense</name>
    <dbReference type="NCBI Taxonomy" id="76115"/>
    <lineage>
        <taxon>Bacteria</taxon>
        <taxon>Pseudomonadati</taxon>
        <taxon>Pseudomonadota</taxon>
        <taxon>Betaproteobacteria</taxon>
        <taxon>Rhodocyclales</taxon>
        <taxon>Rhodocyclaceae</taxon>
        <taxon>Aromatoleum</taxon>
    </lineage>
</organism>
<dbReference type="Proteomes" id="UP000633943">
    <property type="component" value="Unassembled WGS sequence"/>
</dbReference>
<accession>A0ABX1NTC2</accession>
<dbReference type="EMBL" id="WTVP01000011">
    <property type="protein sequence ID" value="NMG15147.1"/>
    <property type="molecule type" value="Genomic_DNA"/>
</dbReference>